<dbReference type="Proteomes" id="UP000828390">
    <property type="component" value="Unassembled WGS sequence"/>
</dbReference>
<reference evidence="1" key="2">
    <citation type="submission" date="2020-11" db="EMBL/GenBank/DDBJ databases">
        <authorList>
            <person name="McCartney M.A."/>
            <person name="Auch B."/>
            <person name="Kono T."/>
            <person name="Mallez S."/>
            <person name="Becker A."/>
            <person name="Gohl D.M."/>
            <person name="Silverstein K.A.T."/>
            <person name="Koren S."/>
            <person name="Bechman K.B."/>
            <person name="Herman A."/>
            <person name="Abrahante J.E."/>
            <person name="Garbe J."/>
        </authorList>
    </citation>
    <scope>NUCLEOTIDE SEQUENCE</scope>
    <source>
        <strain evidence="1">Duluth1</strain>
        <tissue evidence="1">Whole animal</tissue>
    </source>
</reference>
<sequence>MRRVSLLEIAKKLARFPTVIGSRDLWIFPRITKCSAIYTFLDNIILSQVECLFARINNINSCAAKSNINWQC</sequence>
<gene>
    <name evidence="1" type="ORF">DPMN_004472</name>
</gene>
<dbReference type="AlphaFoldDB" id="A0A9D4MQV5"/>
<name>A0A9D4MQV5_DREPO</name>
<accession>A0A9D4MQV5</accession>
<reference evidence="1" key="1">
    <citation type="journal article" date="2019" name="bioRxiv">
        <title>The Genome of the Zebra Mussel, Dreissena polymorpha: A Resource for Invasive Species Research.</title>
        <authorList>
            <person name="McCartney M.A."/>
            <person name="Auch B."/>
            <person name="Kono T."/>
            <person name="Mallez S."/>
            <person name="Zhang Y."/>
            <person name="Obille A."/>
            <person name="Becker A."/>
            <person name="Abrahante J.E."/>
            <person name="Garbe J."/>
            <person name="Badalamenti J.P."/>
            <person name="Herman A."/>
            <person name="Mangelson H."/>
            <person name="Liachko I."/>
            <person name="Sullivan S."/>
            <person name="Sone E.D."/>
            <person name="Koren S."/>
            <person name="Silverstein K.A.T."/>
            <person name="Beckman K.B."/>
            <person name="Gohl D.M."/>
        </authorList>
    </citation>
    <scope>NUCLEOTIDE SEQUENCE</scope>
    <source>
        <strain evidence="1">Duluth1</strain>
        <tissue evidence="1">Whole animal</tissue>
    </source>
</reference>
<keyword evidence="2" id="KW-1185">Reference proteome</keyword>
<comment type="caution">
    <text evidence="1">The sequence shown here is derived from an EMBL/GenBank/DDBJ whole genome shotgun (WGS) entry which is preliminary data.</text>
</comment>
<protein>
    <submittedName>
        <fullName evidence="1">Uncharacterized protein</fullName>
    </submittedName>
</protein>
<evidence type="ECO:0000313" key="2">
    <source>
        <dbReference type="Proteomes" id="UP000828390"/>
    </source>
</evidence>
<proteinExistence type="predicted"/>
<evidence type="ECO:0000313" key="1">
    <source>
        <dbReference type="EMBL" id="KAH3880555.1"/>
    </source>
</evidence>
<organism evidence="1 2">
    <name type="scientific">Dreissena polymorpha</name>
    <name type="common">Zebra mussel</name>
    <name type="synonym">Mytilus polymorpha</name>
    <dbReference type="NCBI Taxonomy" id="45954"/>
    <lineage>
        <taxon>Eukaryota</taxon>
        <taxon>Metazoa</taxon>
        <taxon>Spiralia</taxon>
        <taxon>Lophotrochozoa</taxon>
        <taxon>Mollusca</taxon>
        <taxon>Bivalvia</taxon>
        <taxon>Autobranchia</taxon>
        <taxon>Heteroconchia</taxon>
        <taxon>Euheterodonta</taxon>
        <taxon>Imparidentia</taxon>
        <taxon>Neoheterodontei</taxon>
        <taxon>Myida</taxon>
        <taxon>Dreissenoidea</taxon>
        <taxon>Dreissenidae</taxon>
        <taxon>Dreissena</taxon>
    </lineage>
</organism>
<dbReference type="EMBL" id="JAIWYP010000001">
    <property type="protein sequence ID" value="KAH3880555.1"/>
    <property type="molecule type" value="Genomic_DNA"/>
</dbReference>